<dbReference type="Proteomes" id="UP001064027">
    <property type="component" value="Chromosome"/>
</dbReference>
<dbReference type="EMBL" id="CP104558">
    <property type="protein sequence ID" value="UXH45573.1"/>
    <property type="molecule type" value="Genomic_DNA"/>
</dbReference>
<protein>
    <submittedName>
        <fullName evidence="1">YkyA family protein</fullName>
    </submittedName>
</protein>
<proteinExistence type="predicted"/>
<sequence length="219" mass="25810">MSKFRFAFILGAAIFVLMGCVGGSTPEEDVYKVLEETVAKESQYEKVQKPLQELEEKEQEIYTKIMDLGMKEFDQIVKLSDEALDNIDKRKENIEKERESMSAAKKEFAKADEYIDELESDDLKKDAKKLKKTMEERYQLHEKLTTSYLEALSLDKELYNMFKKKDLTMEELEKQISSINEQYEKIVKYNGDYNTKTEEFNKLKQEFYSKAELDVKESE</sequence>
<accession>A0ACD4CAD8</accession>
<evidence type="ECO:0000313" key="2">
    <source>
        <dbReference type="Proteomes" id="UP001064027"/>
    </source>
</evidence>
<reference evidence="1" key="1">
    <citation type="submission" date="2022-09" db="EMBL/GenBank/DDBJ databases">
        <title>Complete genome sequence of Rossellomorea vietnamensis strain RL-WG62, a newly isolated PGPR with the potential for plant salinity stress alleviation.</title>
        <authorList>
            <person name="Ren L."/>
            <person name="Wang G."/>
            <person name="Hu H."/>
        </authorList>
    </citation>
    <scope>NUCLEOTIDE SEQUENCE</scope>
    <source>
        <strain evidence="1">RL-WG62</strain>
    </source>
</reference>
<name>A0ACD4CAD8_9BACI</name>
<organism evidence="1 2">
    <name type="scientific">Rossellomorea vietnamensis</name>
    <dbReference type="NCBI Taxonomy" id="218284"/>
    <lineage>
        <taxon>Bacteria</taxon>
        <taxon>Bacillati</taxon>
        <taxon>Bacillota</taxon>
        <taxon>Bacilli</taxon>
        <taxon>Bacillales</taxon>
        <taxon>Bacillaceae</taxon>
        <taxon>Rossellomorea</taxon>
    </lineage>
</organism>
<keyword evidence="2" id="KW-1185">Reference proteome</keyword>
<evidence type="ECO:0000313" key="1">
    <source>
        <dbReference type="EMBL" id="UXH45573.1"/>
    </source>
</evidence>
<gene>
    <name evidence="1" type="ORF">N5C46_05770</name>
</gene>